<keyword evidence="2" id="KW-1185">Reference proteome</keyword>
<evidence type="ECO:0000313" key="2">
    <source>
        <dbReference type="Proteomes" id="UP001183390"/>
    </source>
</evidence>
<evidence type="ECO:0000313" key="1">
    <source>
        <dbReference type="EMBL" id="MDT0330800.1"/>
    </source>
</evidence>
<comment type="caution">
    <text evidence="1">The sequence shown here is derived from an EMBL/GenBank/DDBJ whole genome shotgun (WGS) entry which is preliminary data.</text>
</comment>
<protein>
    <recommendedName>
        <fullName evidence="3">IS1634 family transposase</fullName>
    </recommendedName>
</protein>
<organism evidence="1 2">
    <name type="scientific">Nocardiopsis lambiniae</name>
    <dbReference type="NCBI Taxonomy" id="3075539"/>
    <lineage>
        <taxon>Bacteria</taxon>
        <taxon>Bacillati</taxon>
        <taxon>Actinomycetota</taxon>
        <taxon>Actinomycetes</taxon>
        <taxon>Streptosporangiales</taxon>
        <taxon>Nocardiopsidaceae</taxon>
        <taxon>Nocardiopsis</taxon>
    </lineage>
</organism>
<name>A0ABU2MFC7_9ACTN</name>
<proteinExistence type="predicted"/>
<dbReference type="EMBL" id="JAVREP010000015">
    <property type="protein sequence ID" value="MDT0330800.1"/>
    <property type="molecule type" value="Genomic_DNA"/>
</dbReference>
<reference evidence="2" key="1">
    <citation type="submission" date="2023-07" db="EMBL/GenBank/DDBJ databases">
        <title>30 novel species of actinomycetes from the DSMZ collection.</title>
        <authorList>
            <person name="Nouioui I."/>
        </authorList>
    </citation>
    <scope>NUCLEOTIDE SEQUENCE [LARGE SCALE GENOMIC DNA]</scope>
    <source>
        <strain evidence="2">DSM 44743</strain>
    </source>
</reference>
<evidence type="ECO:0008006" key="3">
    <source>
        <dbReference type="Google" id="ProtNLM"/>
    </source>
</evidence>
<accession>A0ABU2MFC7</accession>
<gene>
    <name evidence="1" type="ORF">RM479_20470</name>
</gene>
<sequence length="170" mass="18669">MGARSELLWDTLADAYTRLGFDAVRDATFAKLVLAHIVEPTSKADTLRVLGELGVSVPSLRTVFRCLARCQEHDYRRRITDACLAHGRSTTGLALIMYDCTTVYFEAEKEDGLRKVGMGKESRVDPQILVCLLVDATGFPLAVHCFEGNKAQAKTLLPVVTDLIEGLPEA</sequence>
<dbReference type="Proteomes" id="UP001183390">
    <property type="component" value="Unassembled WGS sequence"/>
</dbReference>
<dbReference type="RefSeq" id="WP_311513390.1">
    <property type="nucleotide sequence ID" value="NZ_JAVREP010000015.1"/>
</dbReference>